<keyword evidence="8" id="KW-1185">Reference proteome</keyword>
<evidence type="ECO:0000256" key="1">
    <source>
        <dbReference type="ARBA" id="ARBA00004123"/>
    </source>
</evidence>
<keyword evidence="5" id="KW-0156">Chromatin regulator</keyword>
<dbReference type="AlphaFoldDB" id="A0AAV1A6Z6"/>
<organism evidence="7 8">
    <name type="scientific">Vicia faba</name>
    <name type="common">Broad bean</name>
    <name type="synonym">Faba vulgaris</name>
    <dbReference type="NCBI Taxonomy" id="3906"/>
    <lineage>
        <taxon>Eukaryota</taxon>
        <taxon>Viridiplantae</taxon>
        <taxon>Streptophyta</taxon>
        <taxon>Embryophyta</taxon>
        <taxon>Tracheophyta</taxon>
        <taxon>Spermatophyta</taxon>
        <taxon>Magnoliopsida</taxon>
        <taxon>eudicotyledons</taxon>
        <taxon>Gunneridae</taxon>
        <taxon>Pentapetalae</taxon>
        <taxon>rosids</taxon>
        <taxon>fabids</taxon>
        <taxon>Fabales</taxon>
        <taxon>Fabaceae</taxon>
        <taxon>Papilionoideae</taxon>
        <taxon>50 kb inversion clade</taxon>
        <taxon>NPAAA clade</taxon>
        <taxon>Hologalegina</taxon>
        <taxon>IRL clade</taxon>
        <taxon>Fabeae</taxon>
        <taxon>Vicia</taxon>
    </lineage>
</organism>
<comment type="subcellular location">
    <subcellularLocation>
        <location evidence="1">Nucleus</location>
    </subcellularLocation>
</comment>
<evidence type="ECO:0000256" key="4">
    <source>
        <dbReference type="ARBA" id="ARBA00022691"/>
    </source>
</evidence>
<reference evidence="7 8" key="1">
    <citation type="submission" date="2023-01" db="EMBL/GenBank/DDBJ databases">
        <authorList>
            <person name="Kreplak J."/>
        </authorList>
    </citation>
    <scope>NUCLEOTIDE SEQUENCE [LARGE SCALE GENOMIC DNA]</scope>
</reference>
<keyword evidence="6" id="KW-0539">Nucleus</keyword>
<evidence type="ECO:0000313" key="8">
    <source>
        <dbReference type="Proteomes" id="UP001157006"/>
    </source>
</evidence>
<evidence type="ECO:0000256" key="6">
    <source>
        <dbReference type="ARBA" id="ARBA00023242"/>
    </source>
</evidence>
<dbReference type="GO" id="GO:0042800">
    <property type="term" value="F:histone H3K4 methyltransferase activity"/>
    <property type="evidence" value="ECO:0007669"/>
    <property type="project" value="InterPro"/>
</dbReference>
<evidence type="ECO:0000256" key="2">
    <source>
        <dbReference type="ARBA" id="ARBA00022603"/>
    </source>
</evidence>
<keyword evidence="4" id="KW-0949">S-adenosyl-L-methionine</keyword>
<evidence type="ECO:0000313" key="7">
    <source>
        <dbReference type="EMBL" id="CAI8605842.1"/>
    </source>
</evidence>
<dbReference type="EMBL" id="OX451738">
    <property type="protein sequence ID" value="CAI8605842.1"/>
    <property type="molecule type" value="Genomic_DNA"/>
</dbReference>
<evidence type="ECO:0000256" key="5">
    <source>
        <dbReference type="ARBA" id="ARBA00022853"/>
    </source>
</evidence>
<dbReference type="PANTHER" id="PTHR45814:SF2">
    <property type="entry name" value="HISTONE-LYSINE N-METHYLTRANSFERASE SETD1"/>
    <property type="match status" value="1"/>
</dbReference>
<keyword evidence="2" id="KW-0489">Methyltransferase</keyword>
<protein>
    <submittedName>
        <fullName evidence="7">Uncharacterized protein</fullName>
    </submittedName>
</protein>
<gene>
    <name evidence="7" type="ORF">VFH_III201520</name>
</gene>
<name>A0AAV1A6Z6_VICFA</name>
<dbReference type="GO" id="GO:0048188">
    <property type="term" value="C:Set1C/COMPASS complex"/>
    <property type="evidence" value="ECO:0007669"/>
    <property type="project" value="TreeGrafter"/>
</dbReference>
<keyword evidence="3" id="KW-0808">Transferase</keyword>
<dbReference type="Proteomes" id="UP001157006">
    <property type="component" value="Chromosome 3"/>
</dbReference>
<dbReference type="PANTHER" id="PTHR45814">
    <property type="entry name" value="HISTONE-LYSINE N-METHYLTRANSFERASE SETD1"/>
    <property type="match status" value="1"/>
</dbReference>
<dbReference type="InterPro" id="IPR044570">
    <property type="entry name" value="Set1-like"/>
</dbReference>
<evidence type="ECO:0000256" key="3">
    <source>
        <dbReference type="ARBA" id="ARBA00022679"/>
    </source>
</evidence>
<sequence length="105" mass="11876">MEMKCASNVNRDVPMCSTSAVNILHSHQSFCGFVQQPVFVSGWLYVNEHGQMCGPNIKEQLYEGLTTGFLPFELPVYPVINGTIMNPVLLNYFLSDVERRMFLAL</sequence>
<proteinExistence type="predicted"/>
<accession>A0AAV1A6Z6</accession>
<dbReference type="GO" id="GO:0032259">
    <property type="term" value="P:methylation"/>
    <property type="evidence" value="ECO:0007669"/>
    <property type="project" value="UniProtKB-KW"/>
</dbReference>